<keyword evidence="5" id="KW-0732">Signal</keyword>
<proteinExistence type="predicted"/>
<feature type="signal peptide" evidence="5">
    <location>
        <begin position="1"/>
        <end position="18"/>
    </location>
</feature>
<dbReference type="OrthoDB" id="6225685at2"/>
<evidence type="ECO:0008006" key="8">
    <source>
        <dbReference type="Google" id="ProtNLM"/>
    </source>
</evidence>
<evidence type="ECO:0000256" key="1">
    <source>
        <dbReference type="ARBA" id="ARBA00004613"/>
    </source>
</evidence>
<feature type="chain" id="PRO_5016300417" description="Type IV secretion protein Rhs" evidence="5">
    <location>
        <begin position="19"/>
        <end position="2224"/>
    </location>
</feature>
<dbReference type="SUPFAM" id="SSF69318">
    <property type="entry name" value="Integrin alpha N-terminal domain"/>
    <property type="match status" value="1"/>
</dbReference>
<evidence type="ECO:0000313" key="6">
    <source>
        <dbReference type="EMBL" id="PWN69184.1"/>
    </source>
</evidence>
<feature type="region of interest" description="Disordered" evidence="4">
    <location>
        <begin position="23"/>
        <end position="87"/>
    </location>
</feature>
<organism evidence="6 7">
    <name type="scientific">Chryseobacterium phosphatilyticum</name>
    <dbReference type="NCBI Taxonomy" id="475075"/>
    <lineage>
        <taxon>Bacteria</taxon>
        <taxon>Pseudomonadati</taxon>
        <taxon>Bacteroidota</taxon>
        <taxon>Flavobacteriia</taxon>
        <taxon>Flavobacteriales</taxon>
        <taxon>Weeksellaceae</taxon>
        <taxon>Chryseobacterium group</taxon>
        <taxon>Chryseobacterium</taxon>
    </lineage>
</organism>
<reference evidence="6 7" key="1">
    <citation type="submission" date="2018-04" db="EMBL/GenBank/DDBJ databases">
        <title>Draft Genome Sequence of Phosphate-Solubilizing Chryseobacterium sp. ISE14 that is a Biocontrol and Plant Growth-Promoting Rhizobacterium Isolated from Cucumber.</title>
        <authorList>
            <person name="Jeong J.-J."/>
            <person name="Sang M.K."/>
            <person name="Choi I.-G."/>
            <person name="Kim K.D."/>
        </authorList>
    </citation>
    <scope>NUCLEOTIDE SEQUENCE [LARGE SCALE GENOMIC DNA]</scope>
    <source>
        <strain evidence="6 7">ISE14</strain>
    </source>
</reference>
<protein>
    <recommendedName>
        <fullName evidence="8">Type IV secretion protein Rhs</fullName>
    </recommendedName>
</protein>
<accession>A0A316X6M9</accession>
<dbReference type="Pfam" id="PF03534">
    <property type="entry name" value="SpvB"/>
    <property type="match status" value="1"/>
</dbReference>
<dbReference type="InterPro" id="IPR031325">
    <property type="entry name" value="RHS_repeat"/>
</dbReference>
<dbReference type="Proteomes" id="UP000236594">
    <property type="component" value="Unassembled WGS sequence"/>
</dbReference>
<dbReference type="InterPro" id="IPR006530">
    <property type="entry name" value="YD"/>
</dbReference>
<evidence type="ECO:0000313" key="7">
    <source>
        <dbReference type="Proteomes" id="UP000236594"/>
    </source>
</evidence>
<dbReference type="RefSeq" id="WP_109712854.1">
    <property type="nucleotide sequence ID" value="NZ_PPED02000003.1"/>
</dbReference>
<keyword evidence="3" id="KW-0843">Virulence</keyword>
<evidence type="ECO:0000256" key="3">
    <source>
        <dbReference type="ARBA" id="ARBA00023026"/>
    </source>
</evidence>
<dbReference type="PANTHER" id="PTHR32305">
    <property type="match status" value="1"/>
</dbReference>
<keyword evidence="2" id="KW-0964">Secreted</keyword>
<gene>
    <name evidence="6" type="ORF">C1631_014070</name>
</gene>
<evidence type="ECO:0000256" key="4">
    <source>
        <dbReference type="SAM" id="MobiDB-lite"/>
    </source>
</evidence>
<dbReference type="Gene3D" id="2.180.10.10">
    <property type="entry name" value="RHS repeat-associated core"/>
    <property type="match status" value="2"/>
</dbReference>
<evidence type="ECO:0000256" key="5">
    <source>
        <dbReference type="SAM" id="SignalP"/>
    </source>
</evidence>
<dbReference type="InterPro" id="IPR022385">
    <property type="entry name" value="Rhs_assc_core"/>
</dbReference>
<feature type="compositionally biased region" description="Polar residues" evidence="4">
    <location>
        <begin position="65"/>
        <end position="81"/>
    </location>
</feature>
<evidence type="ECO:0000256" key="2">
    <source>
        <dbReference type="ARBA" id="ARBA00022525"/>
    </source>
</evidence>
<keyword evidence="7" id="KW-1185">Reference proteome</keyword>
<dbReference type="EMBL" id="PPED02000003">
    <property type="protein sequence ID" value="PWN69184.1"/>
    <property type="molecule type" value="Genomic_DNA"/>
</dbReference>
<sequence length="2224" mass="247389">MKVISSLILSLCSVLSFSQTIPDQKGKATGTVRSSQSASPGKVTSLKTSEVHHFSGKQAPKGILTDSNAGADNPSGTTAPDGQSYHDTKGKIEVTGTGQLQFTLPISLPPGVKNIAPQVNLIYTNGAGNGIAGYGWNLSGITSISRTGRNIEKDGAVKGIKLDYTDYYSFNGQRLILKSGEYGKDGAEYVTEKFSNIKIKSIGAITGQPWQGPEYWEVTFEDGSQAWYGSATSARTPMEYNIVKWKDPHGNYIVYNYSQGSANNVAVLANVEWGGNETIGKAHFNKIEFNYGTRDIKESSYVNGVHFLQDKLLNNLIIYTDGKLFKSYEITYKKSGSNYQFVDRIKEKNSAGESANPVIFSYENTAIASNKEYKAERFDDLYENKNDIIGADFNGDQKIDFVYKDILVSDRYNNQVKYPLANILGRKSSAGKAIHNGELLGYSVLNTLEIVGDFSPQNYAVKFRQYDLSNQTANLIKDKSMPLVQISQILEMGDPEVEIYWGQPFAAITKDVHDTDFIGDGTSQMLFKYSLSQKSPYLPGNRYVEVLNSYFYYNPETNQWKSLYKKILRHSTVKVGDFDGDGKSEIFEYRTDGSYHIWKFENDQFSVVQSGNNVKLTDSTIIGDFNGDKKIDFLTPDGSESTGWNLYVSNGKGFQGHYYPDLILFEPWRVGAPRKKRQTSKSYLGLDTNNDGKTDILVFESQLWSRDGVFDWNNPDSSFGISRLISDGSNPDGRINFRYVTDYTPVELNQNIETLNFSMYGEHYLPILGNNILQNKIYITHKTKLISINFEDVTKASLINKVSQDGIDTNIVYNQLDEALQQSSASQYLYPYFRLKVNPNYYLVSKLIQGNRKMDYKYRDFVIHLKGKGMSGFKQSARSSWYTDNLVNTKIWSGVETDPFNDAVPVKEWSIKTNAENAIFPADISENNNQLLSFKSSLYSFDKLLNGALVDINTVSSADKPKIISATIPVQTVTKDFLKDIRTQIDIVYNKTYYLPGKTTTNINNGFSVSTSELNYFNNESGIGKDYYVGRPKLQIERAKVYNDEKISLTEFTYQNNLLKSSGTILGNNFDDNFLQEYIYDGFGNAIEKKVTTSIDMKSKTEKTLYDPKGRFIVKKTDHLGLETTIEYNDEGQVTKHTNPLGVVLTKEYDAWGKLLKFKNNLTGVSTYTYEKIANTGHLKITEYQPTGDVGITFINNWGQSYLSTTKKVDQGEYVSIKTMFDELGRKTGESEPHSGGPFPMRWNTMELDDYSRTIKTISFTGKVVEIAYNQRTVTTTELGTGNGASGGNNRFKKQIKDPLENVISSEDQGGVITYKYNAAGNNTEANYQGNIVKTAYDIYGNKTRFEDPSNGVYEYEYYGFMGAVSKIKSPKGEKTFEYNTKGQLIKQTEKTASGNDTDKSITFTYNDKGLITQKTGTSKGNPYSSNIVYDPQGRIVSSSESSNGRNFASLNTIYDDKGRVTSYEKQLQSAGITTKITIENVYSPWNGELYQIKDKNSGKVLWELESTTDKGQIVKAKLGATTITNGYDYNNFLASINHSSAAKPSILQVSYTFDAIKNELKNRTTGGDFNIVEQFDYEDHNRLVNWTNPVTGIKPSATRNIYDVKGRITQNDQVGTIKFQNTAKMYQPTGMTLNGEGTQNYNNDLIQTITYNENNDPVFIDGEKGDAAFQYGLTAMRQRVTYGGNFGSDAEGKFTKFYSEDGNFEVLKDNTTGKEKHILYVEGSPYESDIIFLKDYNENTGSYKFLHKDYIGSILAISDEAGNKLEQRHFDAWGNFTHLQIGNGAIITDKQQLLAANLLIDRGYTGHEHFTEIGIIHMNGRLYDPLLRRFLNADENIQDPYNTQNYNKYGYVLNNPLMYNDPSGEIVWWVAAGIFAVVSHAAQSYIMNQPMTLQGLAHSLIMSYTSSVISMGIDQVFQVASTALNFGSLGAKAMSVLANGVSGSISSLMGGGGNLGNAFITSIITSSLSKGIEFLAASGGSSSSGAGAGVNTGISGSTGSSTASQGASESYTIDNTITVTLPEVILKNKATWQRDLANHITSSVANYWADYNLQQSRIRLGNAIANSRIAQEIGAFEKFLFLDLPLSFAGGELAVIGWRTLGVGRFLTGSLSKLTTTEGFLGGSIGVKLPFNLRVGLYASDKTITYGSFRYSTLAPRALTRYQWFGRNMLQITTDFQPTLGTWSSQIIPKGTTLRIGLIGQQPGNGFGTWLQLYATDSIKFIP</sequence>
<dbReference type="GO" id="GO:0005576">
    <property type="term" value="C:extracellular region"/>
    <property type="evidence" value="ECO:0007669"/>
    <property type="project" value="UniProtKB-SubCell"/>
</dbReference>
<dbReference type="PANTHER" id="PTHR32305:SF15">
    <property type="entry name" value="PROTEIN RHSA-RELATED"/>
    <property type="match status" value="1"/>
</dbReference>
<dbReference type="Pfam" id="PF05593">
    <property type="entry name" value="RHS_repeat"/>
    <property type="match status" value="1"/>
</dbReference>
<dbReference type="NCBIfam" id="TIGR01643">
    <property type="entry name" value="YD_repeat_2x"/>
    <property type="match status" value="1"/>
</dbReference>
<dbReference type="InterPro" id="IPR050708">
    <property type="entry name" value="T6SS_VgrG/RHS"/>
</dbReference>
<comment type="caution">
    <text evidence="6">The sequence shown here is derived from an EMBL/GenBank/DDBJ whole genome shotgun (WGS) entry which is preliminary data.</text>
</comment>
<dbReference type="NCBIfam" id="TIGR03696">
    <property type="entry name" value="Rhs_assc_core"/>
    <property type="match status" value="1"/>
</dbReference>
<dbReference type="InterPro" id="IPR003284">
    <property type="entry name" value="Sal_SpvB"/>
</dbReference>
<name>A0A316X6M9_9FLAO</name>
<comment type="subcellular location">
    <subcellularLocation>
        <location evidence="1">Secreted</location>
    </subcellularLocation>
</comment>
<dbReference type="InterPro" id="IPR028994">
    <property type="entry name" value="Integrin_alpha_N"/>
</dbReference>
<dbReference type="GO" id="GO:0005737">
    <property type="term" value="C:cytoplasm"/>
    <property type="evidence" value="ECO:0007669"/>
    <property type="project" value="InterPro"/>
</dbReference>